<keyword evidence="2" id="KW-1185">Reference proteome</keyword>
<protein>
    <submittedName>
        <fullName evidence="1">Uncharacterized protein</fullName>
    </submittedName>
</protein>
<dbReference type="EMBL" id="SHOA02000003">
    <property type="protein sequence ID" value="TDH68327.1"/>
    <property type="molecule type" value="Genomic_DNA"/>
</dbReference>
<sequence>MTTREKYRRVSTKFKDNTITSLGRNAVPGPNLSQQLANEMADGWSSIMQCSQHSQASTTTIIGMAGRSPNVNDAAIVATIEGSLIEMTMSKLKRGKAAGPDELNNCFYCDRAYKIAPILAQLLARWMETDCYPSSFAPPRPPSDLADQHWLQSLNEDSRDDIAHSLA</sequence>
<dbReference type="RefSeq" id="XP_067817826.1">
    <property type="nucleotide sequence ID" value="XM_067966450.1"/>
</dbReference>
<dbReference type="Proteomes" id="UP000294530">
    <property type="component" value="Unassembled WGS sequence"/>
</dbReference>
<dbReference type="KEGG" id="blac:94352121"/>
<comment type="caution">
    <text evidence="1">The sequence shown here is derived from an EMBL/GenBank/DDBJ whole genome shotgun (WGS) entry which is preliminary data.</text>
</comment>
<accession>A0A976IDW8</accession>
<evidence type="ECO:0000313" key="1">
    <source>
        <dbReference type="EMBL" id="TDH68327.1"/>
    </source>
</evidence>
<organism evidence="1 2">
    <name type="scientific">Bremia lactucae</name>
    <name type="common">Lettuce downy mildew</name>
    <dbReference type="NCBI Taxonomy" id="4779"/>
    <lineage>
        <taxon>Eukaryota</taxon>
        <taxon>Sar</taxon>
        <taxon>Stramenopiles</taxon>
        <taxon>Oomycota</taxon>
        <taxon>Peronosporomycetes</taxon>
        <taxon>Peronosporales</taxon>
        <taxon>Peronosporaceae</taxon>
        <taxon>Bremia</taxon>
    </lineage>
</organism>
<proteinExistence type="predicted"/>
<gene>
    <name evidence="1" type="ORF">CCR75_008398</name>
</gene>
<dbReference type="AlphaFoldDB" id="A0A976IDW8"/>
<reference evidence="1 2" key="1">
    <citation type="journal article" date="2021" name="Genome Biol.">
        <title>AFLAP: assembly-free linkage analysis pipeline using k-mers from genome sequencing data.</title>
        <authorList>
            <person name="Fletcher K."/>
            <person name="Zhang L."/>
            <person name="Gil J."/>
            <person name="Han R."/>
            <person name="Cavanaugh K."/>
            <person name="Michelmore R."/>
        </authorList>
    </citation>
    <scope>NUCLEOTIDE SEQUENCE [LARGE SCALE GENOMIC DNA]</scope>
    <source>
        <strain evidence="1 2">SF5</strain>
    </source>
</reference>
<dbReference type="OrthoDB" id="167150at2759"/>
<name>A0A976IDW8_BRELC</name>
<evidence type="ECO:0000313" key="2">
    <source>
        <dbReference type="Proteomes" id="UP000294530"/>
    </source>
</evidence>
<dbReference type="GeneID" id="94352121"/>